<feature type="region of interest" description="Disordered" evidence="1">
    <location>
        <begin position="50"/>
        <end position="71"/>
    </location>
</feature>
<protein>
    <submittedName>
        <fullName evidence="2">Uncharacterized protein</fullName>
    </submittedName>
</protein>
<reference evidence="3" key="1">
    <citation type="journal article" date="2019" name="Int. J. Syst. Evol. Microbiol.">
        <title>The Global Catalogue of Microorganisms (GCM) 10K type strain sequencing project: providing services to taxonomists for standard genome sequencing and annotation.</title>
        <authorList>
            <consortium name="The Broad Institute Genomics Platform"/>
            <consortium name="The Broad Institute Genome Sequencing Center for Infectious Disease"/>
            <person name="Wu L."/>
            <person name="Ma J."/>
        </authorList>
    </citation>
    <scope>NUCLEOTIDE SEQUENCE [LARGE SCALE GENOMIC DNA]</scope>
    <source>
        <strain evidence="3">JCM 4416</strain>
    </source>
</reference>
<keyword evidence="3" id="KW-1185">Reference proteome</keyword>
<dbReference type="EMBL" id="BMTX01000029">
    <property type="protein sequence ID" value="GGS73098.1"/>
    <property type="molecule type" value="Genomic_DNA"/>
</dbReference>
<feature type="region of interest" description="Disordered" evidence="1">
    <location>
        <begin position="1"/>
        <end position="30"/>
    </location>
</feature>
<evidence type="ECO:0000313" key="2">
    <source>
        <dbReference type="EMBL" id="GGS73098.1"/>
    </source>
</evidence>
<name>A0ABQ2TKX7_STREZ</name>
<evidence type="ECO:0000256" key="1">
    <source>
        <dbReference type="SAM" id="MobiDB-lite"/>
    </source>
</evidence>
<feature type="compositionally biased region" description="Pro residues" evidence="1">
    <location>
        <begin position="9"/>
        <end position="19"/>
    </location>
</feature>
<organism evidence="2 3">
    <name type="scientific">Streptomyces pseudogriseolus</name>
    <name type="common">Streptomyces gancidicus</name>
    <name type="synonym">Streptomyces rubiginosus</name>
    <dbReference type="NCBI Taxonomy" id="36817"/>
    <lineage>
        <taxon>Bacteria</taxon>
        <taxon>Bacillati</taxon>
        <taxon>Actinomycetota</taxon>
        <taxon>Actinomycetes</taxon>
        <taxon>Kitasatosporales</taxon>
        <taxon>Streptomycetaceae</taxon>
        <taxon>Streptomyces</taxon>
        <taxon>Streptomyces pseudogriseolus group</taxon>
    </lineage>
</organism>
<gene>
    <name evidence="2" type="ORF">GCM10010285_59910</name>
</gene>
<comment type="caution">
    <text evidence="2">The sequence shown here is derived from an EMBL/GenBank/DDBJ whole genome shotgun (WGS) entry which is preliminary data.</text>
</comment>
<sequence>MSSFGESLDPPPLLEPPPQAEAASARDSMTAPVAAARILRMAPGVPFREVQTGSAKGVRTGRAGATPHGLI</sequence>
<dbReference type="Proteomes" id="UP000597853">
    <property type="component" value="Unassembled WGS sequence"/>
</dbReference>
<accession>A0ABQ2TKX7</accession>
<evidence type="ECO:0000313" key="3">
    <source>
        <dbReference type="Proteomes" id="UP000597853"/>
    </source>
</evidence>
<proteinExistence type="predicted"/>